<reference evidence="1" key="1">
    <citation type="submission" date="2018-05" db="EMBL/GenBank/DDBJ databases">
        <authorList>
            <person name="Lanie J.A."/>
            <person name="Ng W.-L."/>
            <person name="Kazmierczak K.M."/>
            <person name="Andrzejewski T.M."/>
            <person name="Davidsen T.M."/>
            <person name="Wayne K.J."/>
            <person name="Tettelin H."/>
            <person name="Glass J.I."/>
            <person name="Rusch D."/>
            <person name="Podicherti R."/>
            <person name="Tsui H.-C.T."/>
            <person name="Winkler M.E."/>
        </authorList>
    </citation>
    <scope>NUCLEOTIDE SEQUENCE</scope>
</reference>
<evidence type="ECO:0000313" key="1">
    <source>
        <dbReference type="EMBL" id="SVD54067.1"/>
    </source>
</evidence>
<protein>
    <submittedName>
        <fullName evidence="1">Uncharacterized protein</fullName>
    </submittedName>
</protein>
<dbReference type="AlphaFoldDB" id="A0A382W5J2"/>
<organism evidence="1">
    <name type="scientific">marine metagenome</name>
    <dbReference type="NCBI Taxonomy" id="408172"/>
    <lineage>
        <taxon>unclassified sequences</taxon>
        <taxon>metagenomes</taxon>
        <taxon>ecological metagenomes</taxon>
    </lineage>
</organism>
<proteinExistence type="predicted"/>
<accession>A0A382W5J2</accession>
<feature type="non-terminal residue" evidence="1">
    <location>
        <position position="31"/>
    </location>
</feature>
<dbReference type="EMBL" id="UINC01157208">
    <property type="protein sequence ID" value="SVD54067.1"/>
    <property type="molecule type" value="Genomic_DNA"/>
</dbReference>
<name>A0A382W5J2_9ZZZZ</name>
<sequence length="31" mass="3399">MEDSDVEQITDAEFGVLELVSPEQIEAGEFA</sequence>
<gene>
    <name evidence="1" type="ORF">METZ01_LOCUS406921</name>
</gene>